<dbReference type="RefSeq" id="WP_205188744.1">
    <property type="nucleotide sequence ID" value="NZ_JAFBFC010000008.1"/>
</dbReference>
<dbReference type="PROSITE" id="PS51257">
    <property type="entry name" value="PROKAR_LIPOPROTEIN"/>
    <property type="match status" value="1"/>
</dbReference>
<accession>A0ABS2QZ22</accession>
<feature type="signal peptide" evidence="2">
    <location>
        <begin position="1"/>
        <end position="21"/>
    </location>
</feature>
<feature type="chain" id="PRO_5045283992" evidence="2">
    <location>
        <begin position="22"/>
        <end position="52"/>
    </location>
</feature>
<keyword evidence="3" id="KW-0449">Lipoprotein</keyword>
<feature type="region of interest" description="Disordered" evidence="1">
    <location>
        <begin position="23"/>
        <end position="52"/>
    </location>
</feature>
<sequence>MNKSLLVKLFGSLLAVMLVTACSGQTEDQEETPETEQQEEMETEEKEEETTE</sequence>
<evidence type="ECO:0000313" key="3">
    <source>
        <dbReference type="EMBL" id="MBM7704745.1"/>
    </source>
</evidence>
<evidence type="ECO:0000256" key="2">
    <source>
        <dbReference type="SAM" id="SignalP"/>
    </source>
</evidence>
<gene>
    <name evidence="3" type="ORF">JOC83_003604</name>
</gene>
<organism evidence="3 4">
    <name type="scientific">Priestia iocasae</name>
    <dbReference type="NCBI Taxonomy" id="2291674"/>
    <lineage>
        <taxon>Bacteria</taxon>
        <taxon>Bacillati</taxon>
        <taxon>Bacillota</taxon>
        <taxon>Bacilli</taxon>
        <taxon>Bacillales</taxon>
        <taxon>Bacillaceae</taxon>
        <taxon>Priestia</taxon>
    </lineage>
</organism>
<keyword evidence="4" id="KW-1185">Reference proteome</keyword>
<proteinExistence type="predicted"/>
<dbReference type="EMBL" id="JAFBFC010000008">
    <property type="protein sequence ID" value="MBM7704745.1"/>
    <property type="molecule type" value="Genomic_DNA"/>
</dbReference>
<dbReference type="Proteomes" id="UP000809829">
    <property type="component" value="Unassembled WGS sequence"/>
</dbReference>
<feature type="compositionally biased region" description="Acidic residues" evidence="1">
    <location>
        <begin position="27"/>
        <end position="52"/>
    </location>
</feature>
<evidence type="ECO:0000256" key="1">
    <source>
        <dbReference type="SAM" id="MobiDB-lite"/>
    </source>
</evidence>
<evidence type="ECO:0000313" key="4">
    <source>
        <dbReference type="Proteomes" id="UP000809829"/>
    </source>
</evidence>
<protein>
    <submittedName>
        <fullName evidence="3">Outer membrane biogenesis lipoprotein LolB</fullName>
    </submittedName>
</protein>
<reference evidence="3 4" key="1">
    <citation type="submission" date="2021-01" db="EMBL/GenBank/DDBJ databases">
        <title>Genomic Encyclopedia of Type Strains, Phase IV (KMG-IV): sequencing the most valuable type-strain genomes for metagenomic binning, comparative biology and taxonomic classification.</title>
        <authorList>
            <person name="Goeker M."/>
        </authorList>
    </citation>
    <scope>NUCLEOTIDE SEQUENCE [LARGE SCALE GENOMIC DNA]</scope>
    <source>
        <strain evidence="3 4">DSM 104297</strain>
    </source>
</reference>
<comment type="caution">
    <text evidence="3">The sequence shown here is derived from an EMBL/GenBank/DDBJ whole genome shotgun (WGS) entry which is preliminary data.</text>
</comment>
<keyword evidence="2" id="KW-0732">Signal</keyword>
<name>A0ABS2QZ22_9BACI</name>